<proteinExistence type="predicted"/>
<feature type="compositionally biased region" description="Polar residues" evidence="2">
    <location>
        <begin position="1"/>
        <end position="14"/>
    </location>
</feature>
<feature type="region of interest" description="Disordered" evidence="2">
    <location>
        <begin position="1"/>
        <end position="20"/>
    </location>
</feature>
<sequence>MRTRGEGQQQSDSPVGQPDTKHCIVLESKITNLTTPNQQLETQRNNLTKQIQDLETNWNKLNVSRAQWSIDAYCPKDKG</sequence>
<name>A0A5J5CD47_9PERO</name>
<dbReference type="Gene3D" id="1.20.5.1000">
    <property type="entry name" value="arf6 gtpase in complex with a specific effector, jip4"/>
    <property type="match status" value="1"/>
</dbReference>
<dbReference type="AlphaFoldDB" id="A0A5J5CD47"/>
<gene>
    <name evidence="3" type="ORF">FQN60_018814</name>
</gene>
<evidence type="ECO:0000313" key="3">
    <source>
        <dbReference type="EMBL" id="KAA8579073.1"/>
    </source>
</evidence>
<dbReference type="Proteomes" id="UP000327493">
    <property type="component" value="Unassembled WGS sequence"/>
</dbReference>
<organism evidence="3 4">
    <name type="scientific">Etheostoma spectabile</name>
    <name type="common">orangethroat darter</name>
    <dbReference type="NCBI Taxonomy" id="54343"/>
    <lineage>
        <taxon>Eukaryota</taxon>
        <taxon>Metazoa</taxon>
        <taxon>Chordata</taxon>
        <taxon>Craniata</taxon>
        <taxon>Vertebrata</taxon>
        <taxon>Euteleostomi</taxon>
        <taxon>Actinopterygii</taxon>
        <taxon>Neopterygii</taxon>
        <taxon>Teleostei</taxon>
        <taxon>Neoteleostei</taxon>
        <taxon>Acanthomorphata</taxon>
        <taxon>Eupercaria</taxon>
        <taxon>Perciformes</taxon>
        <taxon>Percoidei</taxon>
        <taxon>Percidae</taxon>
        <taxon>Etheostomatinae</taxon>
        <taxon>Etheostoma</taxon>
    </lineage>
</organism>
<comment type="caution">
    <text evidence="3">The sequence shown here is derived from an EMBL/GenBank/DDBJ whole genome shotgun (WGS) entry which is preliminary data.</text>
</comment>
<keyword evidence="4" id="KW-1185">Reference proteome</keyword>
<evidence type="ECO:0000256" key="1">
    <source>
        <dbReference type="SAM" id="Coils"/>
    </source>
</evidence>
<keyword evidence="1" id="KW-0175">Coiled coil</keyword>
<evidence type="ECO:0000313" key="4">
    <source>
        <dbReference type="Proteomes" id="UP000327493"/>
    </source>
</evidence>
<reference evidence="3 4" key="1">
    <citation type="submission" date="2019-08" db="EMBL/GenBank/DDBJ databases">
        <title>A chromosome-level genome assembly, high-density linkage maps, and genome scans reveal the genomic architecture of hybrid incompatibilities underlying speciation via character displacement in darters (Percidae: Etheostominae).</title>
        <authorList>
            <person name="Moran R.L."/>
            <person name="Catchen J.M."/>
            <person name="Fuller R.C."/>
        </authorList>
    </citation>
    <scope>NUCLEOTIDE SEQUENCE [LARGE SCALE GENOMIC DNA]</scope>
    <source>
        <strain evidence="3">EspeVRDwgs_2016</strain>
        <tissue evidence="3">Muscle</tissue>
    </source>
</reference>
<feature type="coiled-coil region" evidence="1">
    <location>
        <begin position="37"/>
        <end position="64"/>
    </location>
</feature>
<feature type="non-terminal residue" evidence="3">
    <location>
        <position position="79"/>
    </location>
</feature>
<accession>A0A5J5CD47</accession>
<dbReference type="EMBL" id="VOFY01000048">
    <property type="protein sequence ID" value="KAA8579073.1"/>
    <property type="molecule type" value="Genomic_DNA"/>
</dbReference>
<evidence type="ECO:0000256" key="2">
    <source>
        <dbReference type="SAM" id="MobiDB-lite"/>
    </source>
</evidence>
<protein>
    <submittedName>
        <fullName evidence="3">Uncharacterized protein</fullName>
    </submittedName>
</protein>